<dbReference type="InterPro" id="IPR011990">
    <property type="entry name" value="TPR-like_helical_dom_sf"/>
</dbReference>
<evidence type="ECO:0000256" key="5">
    <source>
        <dbReference type="ARBA" id="ARBA00037614"/>
    </source>
</evidence>
<dbReference type="Gene3D" id="1.25.40.10">
    <property type="entry name" value="Tetratricopeptide repeat domain"/>
    <property type="match status" value="1"/>
</dbReference>
<evidence type="ECO:0000313" key="8">
    <source>
        <dbReference type="Proteomes" id="UP000822476"/>
    </source>
</evidence>
<evidence type="ECO:0000256" key="6">
    <source>
        <dbReference type="ARBA" id="ARBA00039954"/>
    </source>
</evidence>
<keyword evidence="2" id="KW-0963">Cytoplasm</keyword>
<dbReference type="Proteomes" id="UP000822476">
    <property type="component" value="Unassembled WGS sequence"/>
</dbReference>
<dbReference type="InterPro" id="IPR052323">
    <property type="entry name" value="LRP2-binding"/>
</dbReference>
<keyword evidence="4" id="KW-0802">TPR repeat</keyword>
<dbReference type="Pfam" id="PF08238">
    <property type="entry name" value="Sel1"/>
    <property type="match status" value="4"/>
</dbReference>
<dbReference type="InterPro" id="IPR006597">
    <property type="entry name" value="Sel1-like"/>
</dbReference>
<dbReference type="PANTHER" id="PTHR44554">
    <property type="entry name" value="LRP2-BINDING PROTEIN"/>
    <property type="match status" value="1"/>
</dbReference>
<evidence type="ECO:0000256" key="2">
    <source>
        <dbReference type="ARBA" id="ARBA00022490"/>
    </source>
</evidence>
<dbReference type="PANTHER" id="PTHR44554:SF1">
    <property type="entry name" value="LRP2-BINDING PROTEIN"/>
    <property type="match status" value="1"/>
</dbReference>
<dbReference type="SUPFAM" id="SSF81901">
    <property type="entry name" value="HCP-like"/>
    <property type="match status" value="1"/>
</dbReference>
<dbReference type="EMBL" id="JTDE01004695">
    <property type="protein sequence ID" value="KAF7253079.1"/>
    <property type="molecule type" value="Genomic_DNA"/>
</dbReference>
<proteinExistence type="predicted"/>
<keyword evidence="8" id="KW-1185">Reference proteome</keyword>
<organism evidence="7 8">
    <name type="scientific">Paragonimus skrjabini miyazakii</name>
    <dbReference type="NCBI Taxonomy" id="59628"/>
    <lineage>
        <taxon>Eukaryota</taxon>
        <taxon>Metazoa</taxon>
        <taxon>Spiralia</taxon>
        <taxon>Lophotrochozoa</taxon>
        <taxon>Platyhelminthes</taxon>
        <taxon>Trematoda</taxon>
        <taxon>Digenea</taxon>
        <taxon>Plagiorchiida</taxon>
        <taxon>Troglotremata</taxon>
        <taxon>Troglotrematidae</taxon>
        <taxon>Paragonimus</taxon>
    </lineage>
</organism>
<gene>
    <name evidence="7" type="ORF">EG68_08166</name>
</gene>
<evidence type="ECO:0000313" key="7">
    <source>
        <dbReference type="EMBL" id="KAF7253079.1"/>
    </source>
</evidence>
<keyword evidence="3" id="KW-0677">Repeat</keyword>
<evidence type="ECO:0000256" key="4">
    <source>
        <dbReference type="ARBA" id="ARBA00022803"/>
    </source>
</evidence>
<dbReference type="GO" id="GO:0005737">
    <property type="term" value="C:cytoplasm"/>
    <property type="evidence" value="ECO:0007669"/>
    <property type="project" value="UniProtKB-SubCell"/>
</dbReference>
<evidence type="ECO:0000256" key="1">
    <source>
        <dbReference type="ARBA" id="ARBA00004496"/>
    </source>
</evidence>
<sequence>MRASSRTMSRRSSSAKKPLIASVKIEADDLLNGLPFGIRAAELPPVSSRLKKELIALDKITDGKQLDAELLNENLELVLARRIGRGDKEAPFQLGHLQFENKQYCSAWKNFQLAWRYHHDMRAKYQMGVMLYDELLDVDELRKHRSPQAEACKLFEDVIQLPIGPAEPNGQRDLVYSAAYNLGRAYYQGFGHYPSTEKAIEYFKLAANDGDPKASILAQTALGYIYSGAEHRDLAQSFYWHSEACGNGSVESQAALGVMYLYGLGVKQDWANALICLSEAASRGSLYGRATLAFFYYKRKMFTNAALLANKIAFFDVKEEHCIDANCLKNFLERAKAMGCFIYARCLQQGLGVAKDEELAKELFSKSVTYDAALAARYQRMVQHGDL</sequence>
<comment type="caution">
    <text evidence="7">The sequence shown here is derived from an EMBL/GenBank/DDBJ whole genome shotgun (WGS) entry which is preliminary data.</text>
</comment>
<protein>
    <recommendedName>
        <fullName evidence="6">LRP2-binding protein</fullName>
    </recommendedName>
</protein>
<reference evidence="7" key="1">
    <citation type="submission" date="2019-07" db="EMBL/GenBank/DDBJ databases">
        <title>Annotation for the trematode Paragonimus miyazaki's.</title>
        <authorList>
            <person name="Choi Y.-J."/>
        </authorList>
    </citation>
    <scope>NUCLEOTIDE SEQUENCE</scope>
    <source>
        <strain evidence="7">Japan</strain>
    </source>
</reference>
<evidence type="ECO:0000256" key="3">
    <source>
        <dbReference type="ARBA" id="ARBA00022737"/>
    </source>
</evidence>
<comment type="subcellular location">
    <subcellularLocation>
        <location evidence="1">Cytoplasm</location>
    </subcellularLocation>
</comment>
<dbReference type="AlphaFoldDB" id="A0A8S9YPA5"/>
<name>A0A8S9YPA5_9TREM</name>
<dbReference type="OrthoDB" id="2384430at2759"/>
<dbReference type="SMART" id="SM00671">
    <property type="entry name" value="SEL1"/>
    <property type="match status" value="4"/>
</dbReference>
<comment type="function">
    <text evidence="5">May act as an adapter that regulates LRP2 function.</text>
</comment>
<accession>A0A8S9YPA5</accession>